<dbReference type="EMBL" id="SMYL01000003">
    <property type="protein sequence ID" value="TDK66638.1"/>
    <property type="molecule type" value="Genomic_DNA"/>
</dbReference>
<dbReference type="SUPFAM" id="SSF53335">
    <property type="entry name" value="S-adenosyl-L-methionine-dependent methyltransferases"/>
    <property type="match status" value="1"/>
</dbReference>
<keyword evidence="6 8" id="KW-0949">S-adenosyl-L-methionine</keyword>
<evidence type="ECO:0000256" key="5">
    <source>
        <dbReference type="ARBA" id="ARBA00022679"/>
    </source>
</evidence>
<dbReference type="RefSeq" id="WP_133327718.1">
    <property type="nucleotide sequence ID" value="NZ_SMYL01000003.1"/>
</dbReference>
<keyword evidence="7 8" id="KW-0093">Biotin biosynthesis</keyword>
<evidence type="ECO:0000313" key="11">
    <source>
        <dbReference type="Proteomes" id="UP000294829"/>
    </source>
</evidence>
<dbReference type="GO" id="GO:0008757">
    <property type="term" value="F:S-adenosylmethionine-dependent methyltransferase activity"/>
    <property type="evidence" value="ECO:0007669"/>
    <property type="project" value="InterPro"/>
</dbReference>
<dbReference type="InterPro" id="IPR029063">
    <property type="entry name" value="SAM-dependent_MTases_sf"/>
</dbReference>
<reference evidence="10 11" key="1">
    <citation type="submission" date="2019-03" db="EMBL/GenBank/DDBJ databases">
        <title>Sapientia aquatica gen. nov., sp. nov., isolated from a crater lake.</title>
        <authorList>
            <person name="Felfoldi T."/>
            <person name="Szabo A."/>
            <person name="Toth E."/>
            <person name="Schumann P."/>
            <person name="Keki Z."/>
            <person name="Marialigeti K."/>
            <person name="Mathe I."/>
        </authorList>
    </citation>
    <scope>NUCLEOTIDE SEQUENCE [LARGE SCALE GENOMIC DNA]</scope>
    <source>
        <strain evidence="10 11">SA-152</strain>
    </source>
</reference>
<evidence type="ECO:0000256" key="1">
    <source>
        <dbReference type="ARBA" id="ARBA00000852"/>
    </source>
</evidence>
<comment type="similarity">
    <text evidence="8">Belongs to the methyltransferase superfamily.</text>
</comment>
<evidence type="ECO:0000313" key="10">
    <source>
        <dbReference type="EMBL" id="TDK66638.1"/>
    </source>
</evidence>
<name>A0A4R5W4M9_9BURK</name>
<comment type="caution">
    <text evidence="10">The sequence shown here is derived from an EMBL/GenBank/DDBJ whole genome shotgun (WGS) entry which is preliminary data.</text>
</comment>
<feature type="domain" description="Methyltransferase type 11" evidence="9">
    <location>
        <begin position="50"/>
        <end position="164"/>
    </location>
</feature>
<dbReference type="PANTHER" id="PTHR13090">
    <property type="entry name" value="ARGININE-HYDROXYLASE NDUFAF5, MITOCHONDRIAL"/>
    <property type="match status" value="1"/>
</dbReference>
<dbReference type="Pfam" id="PF08241">
    <property type="entry name" value="Methyltransf_11"/>
    <property type="match status" value="1"/>
</dbReference>
<dbReference type="InterPro" id="IPR013216">
    <property type="entry name" value="Methyltransf_11"/>
</dbReference>
<keyword evidence="5 8" id="KW-0808">Transferase</keyword>
<evidence type="ECO:0000256" key="3">
    <source>
        <dbReference type="ARBA" id="ARBA00012327"/>
    </source>
</evidence>
<dbReference type="InterPro" id="IPR011814">
    <property type="entry name" value="BioC"/>
</dbReference>
<dbReference type="GO" id="GO:0102130">
    <property type="term" value="F:malonyl-CoA methyltransferase activity"/>
    <property type="evidence" value="ECO:0007669"/>
    <property type="project" value="UniProtKB-EC"/>
</dbReference>
<organism evidence="10 11">
    <name type="scientific">Sapientia aquatica</name>
    <dbReference type="NCBI Taxonomy" id="1549640"/>
    <lineage>
        <taxon>Bacteria</taxon>
        <taxon>Pseudomonadati</taxon>
        <taxon>Pseudomonadota</taxon>
        <taxon>Betaproteobacteria</taxon>
        <taxon>Burkholderiales</taxon>
        <taxon>Oxalobacteraceae</taxon>
        <taxon>Sapientia</taxon>
    </lineage>
</organism>
<evidence type="ECO:0000256" key="2">
    <source>
        <dbReference type="ARBA" id="ARBA00004746"/>
    </source>
</evidence>
<sequence>MQSAPIELASVRAAFNRPERRAPADFVYREIAARMLERLQLVRLDPAHVLDAGCGRGADLGVLQNNYPKAHVLGLDGSHQLLSRVLKERAAADSSLQRLMSKWLFSKGTSSNSQMVTGNFGATPFADQSMDLVWSNLALHWHPEPDQVFKEWRRLLRTNGLLMFSSFGPDSLKEIRTAFDGSLTPHTLPFVDMHDFGDMLVNAGFSTPVMDMEVITLTYETVDQLLTEVRALGGNPLATRNKSLTGKLQWNQMRTRLDGMRAADGRIPLTLEIIYGHAFKPMPKTNKSGESVIQFIDRRN</sequence>
<dbReference type="Gene3D" id="3.40.50.150">
    <property type="entry name" value="Vaccinia Virus protein VP39"/>
    <property type="match status" value="1"/>
</dbReference>
<dbReference type="AlphaFoldDB" id="A0A4R5W4M9"/>
<proteinExistence type="inferred from homology"/>
<keyword evidence="11" id="KW-1185">Reference proteome</keyword>
<dbReference type="UniPathway" id="UPA00078"/>
<dbReference type="InterPro" id="IPR050602">
    <property type="entry name" value="Malonyl-ACP_OMT"/>
</dbReference>
<dbReference type="PANTHER" id="PTHR13090:SF1">
    <property type="entry name" value="ARGININE-HYDROXYLASE NDUFAF5, MITOCHONDRIAL"/>
    <property type="match status" value="1"/>
</dbReference>
<protein>
    <recommendedName>
        <fullName evidence="3 8">Malonyl-[acyl-carrier protein] O-methyltransferase</fullName>
        <shortName evidence="8">Malonyl-ACP O-methyltransferase</shortName>
        <ecNumber evidence="3 8">2.1.1.197</ecNumber>
    </recommendedName>
    <alternativeName>
        <fullName evidence="8">Biotin synthesis protein BioC</fullName>
    </alternativeName>
</protein>
<keyword evidence="4 8" id="KW-0489">Methyltransferase</keyword>
<evidence type="ECO:0000256" key="6">
    <source>
        <dbReference type="ARBA" id="ARBA00022691"/>
    </source>
</evidence>
<dbReference type="OrthoDB" id="9760689at2"/>
<evidence type="ECO:0000259" key="9">
    <source>
        <dbReference type="Pfam" id="PF08241"/>
    </source>
</evidence>
<dbReference type="HAMAP" id="MF_00835">
    <property type="entry name" value="BioC"/>
    <property type="match status" value="1"/>
</dbReference>
<dbReference type="EC" id="2.1.1.197" evidence="3 8"/>
<dbReference type="CDD" id="cd02440">
    <property type="entry name" value="AdoMet_MTases"/>
    <property type="match status" value="1"/>
</dbReference>
<comment type="catalytic activity">
    <reaction evidence="1 8">
        <text>malonyl-[ACP] + S-adenosyl-L-methionine = malonyl-[ACP] methyl ester + S-adenosyl-L-homocysteine</text>
        <dbReference type="Rhea" id="RHEA:17105"/>
        <dbReference type="Rhea" id="RHEA-COMP:9623"/>
        <dbReference type="Rhea" id="RHEA-COMP:9954"/>
        <dbReference type="ChEBI" id="CHEBI:57856"/>
        <dbReference type="ChEBI" id="CHEBI:59789"/>
        <dbReference type="ChEBI" id="CHEBI:78449"/>
        <dbReference type="ChEBI" id="CHEBI:78845"/>
        <dbReference type="EC" id="2.1.1.197"/>
    </reaction>
</comment>
<dbReference type="GO" id="GO:0032259">
    <property type="term" value="P:methylation"/>
    <property type="evidence" value="ECO:0007669"/>
    <property type="project" value="UniProtKB-KW"/>
</dbReference>
<gene>
    <name evidence="8" type="primary">bioC</name>
    <name evidence="10" type="ORF">E2I14_09280</name>
</gene>
<evidence type="ECO:0000256" key="8">
    <source>
        <dbReference type="HAMAP-Rule" id="MF_00835"/>
    </source>
</evidence>
<dbReference type="Proteomes" id="UP000294829">
    <property type="component" value="Unassembled WGS sequence"/>
</dbReference>
<comment type="pathway">
    <text evidence="2 8">Cofactor biosynthesis; biotin biosynthesis.</text>
</comment>
<evidence type="ECO:0000256" key="4">
    <source>
        <dbReference type="ARBA" id="ARBA00022603"/>
    </source>
</evidence>
<comment type="function">
    <text evidence="8">Converts the free carboxyl group of a malonyl-thioester to its methyl ester by transfer of a methyl group from S-adenosyl-L-methionine (SAM). It allows to synthesize pimeloyl-ACP via the fatty acid synthetic pathway.</text>
</comment>
<accession>A0A4R5W4M9</accession>
<dbReference type="GO" id="GO:0009102">
    <property type="term" value="P:biotin biosynthetic process"/>
    <property type="evidence" value="ECO:0007669"/>
    <property type="project" value="UniProtKB-UniRule"/>
</dbReference>
<dbReference type="GO" id="GO:0010340">
    <property type="term" value="F:carboxyl-O-methyltransferase activity"/>
    <property type="evidence" value="ECO:0007669"/>
    <property type="project" value="UniProtKB-UniRule"/>
</dbReference>
<evidence type="ECO:0000256" key="7">
    <source>
        <dbReference type="ARBA" id="ARBA00022756"/>
    </source>
</evidence>